<accession>A0AAW6AT59</accession>
<dbReference type="GO" id="GO:0003677">
    <property type="term" value="F:DNA binding"/>
    <property type="evidence" value="ECO:0007669"/>
    <property type="project" value="InterPro"/>
</dbReference>
<evidence type="ECO:0000313" key="3">
    <source>
        <dbReference type="Proteomes" id="UP001300871"/>
    </source>
</evidence>
<sequence length="83" mass="9826">MNEIKIRSDNRVSVGANIKRIRISKGVRAFDLIRDLQLQGFTLNKQRYYKLEHDLANIYASEMVAISQYLNVDINEFFRDNQF</sequence>
<evidence type="ECO:0000259" key="1">
    <source>
        <dbReference type="PROSITE" id="PS50943"/>
    </source>
</evidence>
<dbReference type="SUPFAM" id="SSF47413">
    <property type="entry name" value="lambda repressor-like DNA-binding domains"/>
    <property type="match status" value="1"/>
</dbReference>
<dbReference type="PROSITE" id="PS50943">
    <property type="entry name" value="HTH_CROC1"/>
    <property type="match status" value="1"/>
</dbReference>
<dbReference type="Proteomes" id="UP001300871">
    <property type="component" value="Unassembled WGS sequence"/>
</dbReference>
<dbReference type="InterPro" id="IPR010982">
    <property type="entry name" value="Lambda_DNA-bd_dom_sf"/>
</dbReference>
<protein>
    <submittedName>
        <fullName evidence="2">Transcriptional regulator</fullName>
    </submittedName>
</protein>
<feature type="domain" description="HTH cro/C1-type" evidence="1">
    <location>
        <begin position="43"/>
        <end position="77"/>
    </location>
</feature>
<reference evidence="2" key="1">
    <citation type="submission" date="2023-01" db="EMBL/GenBank/DDBJ databases">
        <title>Human gut microbiome strain richness.</title>
        <authorList>
            <person name="Chen-Liaw A."/>
        </authorList>
    </citation>
    <scope>NUCLEOTIDE SEQUENCE</scope>
    <source>
        <strain evidence="2">B1_m1001713B170214d0_201011</strain>
    </source>
</reference>
<proteinExistence type="predicted"/>
<dbReference type="RefSeq" id="WP_003497113.1">
    <property type="nucleotide sequence ID" value="NZ_CABHNX010000235.1"/>
</dbReference>
<comment type="caution">
    <text evidence="2">The sequence shown here is derived from an EMBL/GenBank/DDBJ whole genome shotgun (WGS) entry which is preliminary data.</text>
</comment>
<name>A0AAW6AT59_CLOSY</name>
<gene>
    <name evidence="2" type="ORF">PM006_08960</name>
</gene>
<dbReference type="Gene3D" id="1.10.260.40">
    <property type="entry name" value="lambda repressor-like DNA-binding domains"/>
    <property type="match status" value="1"/>
</dbReference>
<dbReference type="AlphaFoldDB" id="A0AAW6AT59"/>
<dbReference type="InterPro" id="IPR001387">
    <property type="entry name" value="Cro/C1-type_HTH"/>
</dbReference>
<evidence type="ECO:0000313" key="2">
    <source>
        <dbReference type="EMBL" id="MDB2000328.1"/>
    </source>
</evidence>
<organism evidence="2 3">
    <name type="scientific">Clostridium symbiosum</name>
    <name type="common">Bacteroides symbiosus</name>
    <dbReference type="NCBI Taxonomy" id="1512"/>
    <lineage>
        <taxon>Bacteria</taxon>
        <taxon>Bacillati</taxon>
        <taxon>Bacillota</taxon>
        <taxon>Clostridia</taxon>
        <taxon>Lachnospirales</taxon>
        <taxon>Lachnospiraceae</taxon>
        <taxon>Otoolea</taxon>
    </lineage>
</organism>
<dbReference type="EMBL" id="JAQLGM010000018">
    <property type="protein sequence ID" value="MDB2000328.1"/>
    <property type="molecule type" value="Genomic_DNA"/>
</dbReference>